<dbReference type="InterPro" id="IPR040521">
    <property type="entry name" value="KDZ"/>
</dbReference>
<dbReference type="PANTHER" id="PTHR33096">
    <property type="entry name" value="CXC2 DOMAIN-CONTAINING PROTEIN"/>
    <property type="match status" value="1"/>
</dbReference>
<accession>A0ABR3IZ71</accession>
<dbReference type="PANTHER" id="PTHR33096:SF1">
    <property type="entry name" value="CXC1-LIKE CYSTEINE CLUSTER ASSOCIATED WITH KDZ TRANSPOSASES DOMAIN-CONTAINING PROTEIN"/>
    <property type="match status" value="1"/>
</dbReference>
<feature type="region of interest" description="Disordered" evidence="1">
    <location>
        <begin position="266"/>
        <end position="288"/>
    </location>
</feature>
<evidence type="ECO:0000313" key="3">
    <source>
        <dbReference type="Proteomes" id="UP001556367"/>
    </source>
</evidence>
<comment type="caution">
    <text evidence="2">The sequence shown here is derived from an EMBL/GenBank/DDBJ whole genome shotgun (WGS) entry which is preliminary data.</text>
</comment>
<dbReference type="EMBL" id="JASNQZ010000013">
    <property type="protein sequence ID" value="KAL0948664.1"/>
    <property type="molecule type" value="Genomic_DNA"/>
</dbReference>
<dbReference type="Proteomes" id="UP001556367">
    <property type="component" value="Unassembled WGS sequence"/>
</dbReference>
<proteinExistence type="predicted"/>
<organism evidence="2 3">
    <name type="scientific">Hohenbuehelia grisea</name>
    <dbReference type="NCBI Taxonomy" id="104357"/>
    <lineage>
        <taxon>Eukaryota</taxon>
        <taxon>Fungi</taxon>
        <taxon>Dikarya</taxon>
        <taxon>Basidiomycota</taxon>
        <taxon>Agaricomycotina</taxon>
        <taxon>Agaricomycetes</taxon>
        <taxon>Agaricomycetidae</taxon>
        <taxon>Agaricales</taxon>
        <taxon>Pleurotineae</taxon>
        <taxon>Pleurotaceae</taxon>
        <taxon>Hohenbuehelia</taxon>
    </lineage>
</organism>
<feature type="compositionally biased region" description="Acidic residues" evidence="1">
    <location>
        <begin position="1"/>
        <end position="12"/>
    </location>
</feature>
<evidence type="ECO:0000256" key="1">
    <source>
        <dbReference type="SAM" id="MobiDB-lite"/>
    </source>
</evidence>
<reference evidence="3" key="1">
    <citation type="submission" date="2024-06" db="EMBL/GenBank/DDBJ databases">
        <title>Multi-omics analyses provide insights into the biosynthesis of the anticancer antibiotic pleurotin in Hohenbuehelia grisea.</title>
        <authorList>
            <person name="Weaver J.A."/>
            <person name="Alberti F."/>
        </authorList>
    </citation>
    <scope>NUCLEOTIDE SEQUENCE [LARGE SCALE GENOMIC DNA]</scope>
    <source>
        <strain evidence="3">T-177</strain>
    </source>
</reference>
<gene>
    <name evidence="2" type="ORF">HGRIS_010467</name>
</gene>
<name>A0ABR3IZ71_9AGAR</name>
<dbReference type="Pfam" id="PF18758">
    <property type="entry name" value="KDZ"/>
    <property type="match status" value="1"/>
</dbReference>
<keyword evidence="3" id="KW-1185">Reference proteome</keyword>
<sequence length="610" mass="69747">MDDLDWITEDVEPERRRKDHRTRRDHTERRTLGFQTQMQEMTDVYMAWSLECANMHMGMDSPEQPEEVEGGKSPLLIPMENIRIHQNDKFISCSLVRRGLIPCAPYQPTVAVTVRVLELYRLAHLRCPQLSVQAWTQTLSDIHGIPYRRYLTKQFCICFDVYLDIRRHVRQRVMHTLGRNDQHWRIKNACPACTYSLQNEAKLKFSLLFTMDGNDSLKRVIRRGEAPILDDAPVDRIPVGPTIELSDCRDGRSGYFLTREAVDQWGGPGARGENAGGDLTEADGDDSPCSGRWKNMRNELSSKAWGVFDENGVFLSLCRHRFILTAADMVRTGEQAKYPIAVVEHLLDTLGADLGGGYDIGCKFSGTLARSNLGARAKELNYTSLVGLFHGHAHNRRCQTDHLGTYVEGTGLADLETCEQFFSRSNSLASTTRYASIFHRHQTMAKYFEHTNRIVTYGSLSRTLCSHYQHALDILGTTDTVEASKQHMGVTDDAQLDRWLQEERQYLDSLQEESSLDRLDIEYYAARVWLMESEERCRAIGDEWRLQAQGEANQPLPSAPPKTITNVCRHAIEENLRLREIVKMLEAEMVLDTPWPPGGQQYKYPHYNVL</sequence>
<evidence type="ECO:0000313" key="2">
    <source>
        <dbReference type="EMBL" id="KAL0948664.1"/>
    </source>
</evidence>
<evidence type="ECO:0008006" key="4">
    <source>
        <dbReference type="Google" id="ProtNLM"/>
    </source>
</evidence>
<protein>
    <recommendedName>
        <fullName evidence="4">CxC2-like cysteine cluster KDZ transposase-associated domain-containing protein</fullName>
    </recommendedName>
</protein>
<feature type="region of interest" description="Disordered" evidence="1">
    <location>
        <begin position="1"/>
        <end position="29"/>
    </location>
</feature>